<keyword evidence="1" id="KW-1003">Cell membrane</keyword>
<dbReference type="GO" id="GO:0015225">
    <property type="term" value="F:biotin transmembrane transporter activity"/>
    <property type="evidence" value="ECO:0007669"/>
    <property type="project" value="UniProtKB-UniRule"/>
</dbReference>
<feature type="transmembrane region" description="Helical" evidence="2">
    <location>
        <begin position="20"/>
        <end position="37"/>
    </location>
</feature>
<accession>A0A8T4GCM0</accession>
<feature type="transmembrane region" description="Helical" evidence="2">
    <location>
        <begin position="102"/>
        <end position="122"/>
    </location>
</feature>
<keyword evidence="1 2" id="KW-0472">Membrane</keyword>
<dbReference type="EMBL" id="JAGGKQ010000004">
    <property type="protein sequence ID" value="MBP1921856.1"/>
    <property type="molecule type" value="Genomic_DNA"/>
</dbReference>
<dbReference type="RefSeq" id="WP_209483463.1">
    <property type="nucleotide sequence ID" value="NZ_JAGGKQ010000004.1"/>
</dbReference>
<evidence type="ECO:0000256" key="1">
    <source>
        <dbReference type="PIRNR" id="PIRNR016661"/>
    </source>
</evidence>
<keyword evidence="1" id="KW-0813">Transport</keyword>
<keyword evidence="2" id="KW-0812">Transmembrane</keyword>
<evidence type="ECO:0000313" key="4">
    <source>
        <dbReference type="Proteomes" id="UP000823588"/>
    </source>
</evidence>
<dbReference type="AlphaFoldDB" id="A0A8T4GCM0"/>
<dbReference type="InterPro" id="IPR003784">
    <property type="entry name" value="BioY"/>
</dbReference>
<dbReference type="GO" id="GO:0005886">
    <property type="term" value="C:plasma membrane"/>
    <property type="evidence" value="ECO:0007669"/>
    <property type="project" value="UniProtKB-SubCell"/>
</dbReference>
<keyword evidence="2" id="KW-1133">Transmembrane helix</keyword>
<evidence type="ECO:0000256" key="2">
    <source>
        <dbReference type="SAM" id="Phobius"/>
    </source>
</evidence>
<gene>
    <name evidence="3" type="ORF">J2751_000853</name>
</gene>
<dbReference type="Proteomes" id="UP000823588">
    <property type="component" value="Unassembled WGS sequence"/>
</dbReference>
<name>A0A8T4GCM0_9EURY</name>
<reference evidence="3" key="1">
    <citation type="submission" date="2021-03" db="EMBL/GenBank/DDBJ databases">
        <title>Genomic Encyclopedia of Type Strains, Phase IV (KMG-IV): sequencing the most valuable type-strain genomes for metagenomic binning, comparative biology and taxonomic classification.</title>
        <authorList>
            <person name="Goeker M."/>
        </authorList>
    </citation>
    <scope>NUCLEOTIDE SEQUENCE</scope>
    <source>
        <strain evidence="3">DSM 23564</strain>
    </source>
</reference>
<keyword evidence="4" id="KW-1185">Reference proteome</keyword>
<feature type="transmembrane region" description="Helical" evidence="2">
    <location>
        <begin position="70"/>
        <end position="95"/>
    </location>
</feature>
<evidence type="ECO:0000313" key="3">
    <source>
        <dbReference type="EMBL" id="MBP1921856.1"/>
    </source>
</evidence>
<dbReference type="PIRSF" id="PIRSF016661">
    <property type="entry name" value="BioY"/>
    <property type="match status" value="1"/>
</dbReference>
<comment type="caution">
    <text evidence="3">The sequence shown here is derived from an EMBL/GenBank/DDBJ whole genome shotgun (WGS) entry which is preliminary data.</text>
</comment>
<dbReference type="PANTHER" id="PTHR34295:SF1">
    <property type="entry name" value="BIOTIN TRANSPORTER BIOY"/>
    <property type="match status" value="1"/>
</dbReference>
<comment type="subcellular location">
    <subcellularLocation>
        <location evidence="1">Cell membrane</location>
        <topology evidence="1">Multi-pass membrane protein</topology>
    </subcellularLocation>
</comment>
<dbReference type="Gene3D" id="1.10.1760.20">
    <property type="match status" value="1"/>
</dbReference>
<sequence length="194" mass="19516">MSTRTESVDLVGDEAATNVARAALFAALVGAFAYVSFPHPFSASPITLQVLGVFLAGIFLGPVWGGGALVLYLAAGAIGAPVFSAGTGGLGVLLAEPTLGYLWSYPFAAALIGFVVHGGVTLRDIDTVGLPRLVGAMVAGTAVIYAFGVVGFAVVLELTLVEAFLTGALAFIPFEAVKMAAAVGVVRSDAIAAN</sequence>
<feature type="transmembrane region" description="Helical" evidence="2">
    <location>
        <begin position="142"/>
        <end position="172"/>
    </location>
</feature>
<protein>
    <submittedName>
        <fullName evidence="3">Biotin transport system substrate-specific component</fullName>
    </submittedName>
</protein>
<proteinExistence type="inferred from homology"/>
<dbReference type="PANTHER" id="PTHR34295">
    <property type="entry name" value="BIOTIN TRANSPORTER BIOY"/>
    <property type="match status" value="1"/>
</dbReference>
<feature type="transmembrane region" description="Helical" evidence="2">
    <location>
        <begin position="46"/>
        <end position="64"/>
    </location>
</feature>
<dbReference type="Pfam" id="PF02632">
    <property type="entry name" value="BioY"/>
    <property type="match status" value="1"/>
</dbReference>
<comment type="similarity">
    <text evidence="1">Belongs to the BioY family.</text>
</comment>
<organism evidence="3 4">
    <name type="scientific">Halorubrum alkaliphilum</name>
    <dbReference type="NCBI Taxonomy" id="261290"/>
    <lineage>
        <taxon>Archaea</taxon>
        <taxon>Methanobacteriati</taxon>
        <taxon>Methanobacteriota</taxon>
        <taxon>Stenosarchaea group</taxon>
        <taxon>Halobacteria</taxon>
        <taxon>Halobacteriales</taxon>
        <taxon>Haloferacaceae</taxon>
        <taxon>Halorubrum</taxon>
    </lineage>
</organism>
<dbReference type="OrthoDB" id="50443at2157"/>